<protein>
    <submittedName>
        <fullName evidence="1">Uncharacterized protein</fullName>
    </submittedName>
</protein>
<name>A0A975BLY3_9BACT</name>
<dbReference type="KEGG" id="dmm:dnm_039310"/>
<proteinExistence type="predicted"/>
<evidence type="ECO:0000313" key="1">
    <source>
        <dbReference type="EMBL" id="QTA87891.1"/>
    </source>
</evidence>
<accession>A0A975BLY3</accession>
<evidence type="ECO:0000313" key="2">
    <source>
        <dbReference type="Proteomes" id="UP000663722"/>
    </source>
</evidence>
<keyword evidence="2" id="KW-1185">Reference proteome</keyword>
<dbReference type="EMBL" id="CP061800">
    <property type="protein sequence ID" value="QTA87891.1"/>
    <property type="molecule type" value="Genomic_DNA"/>
</dbReference>
<sequence length="63" mass="7080">MFQKQHGMFPIRSLIRSVASKIIAARNHDLAVALMMGANILRSGDKAELWCPTRGQMKDIQNL</sequence>
<reference evidence="1" key="1">
    <citation type="journal article" date="2021" name="Microb. Physiol.">
        <title>Proteogenomic Insights into the Physiology of Marine, Sulfate-Reducing, Filamentous Desulfonema limicola and Desulfonema magnum.</title>
        <authorList>
            <person name="Schnaars V."/>
            <person name="Wohlbrand L."/>
            <person name="Scheve S."/>
            <person name="Hinrichs C."/>
            <person name="Reinhardt R."/>
            <person name="Rabus R."/>
        </authorList>
    </citation>
    <scope>NUCLEOTIDE SEQUENCE</scope>
    <source>
        <strain evidence="1">4be13</strain>
    </source>
</reference>
<dbReference type="Proteomes" id="UP000663722">
    <property type="component" value="Chromosome"/>
</dbReference>
<dbReference type="AlphaFoldDB" id="A0A975BLY3"/>
<organism evidence="1 2">
    <name type="scientific">Desulfonema magnum</name>
    <dbReference type="NCBI Taxonomy" id="45655"/>
    <lineage>
        <taxon>Bacteria</taxon>
        <taxon>Pseudomonadati</taxon>
        <taxon>Thermodesulfobacteriota</taxon>
        <taxon>Desulfobacteria</taxon>
        <taxon>Desulfobacterales</taxon>
        <taxon>Desulfococcaceae</taxon>
        <taxon>Desulfonema</taxon>
    </lineage>
</organism>
<gene>
    <name evidence="1" type="ORF">dnm_039310</name>
</gene>